<dbReference type="InterPro" id="IPR001920">
    <property type="entry name" value="Asp/Glu_race"/>
</dbReference>
<dbReference type="PIRSF" id="PIRSF001220">
    <property type="entry name" value="L-ASNase_gatD"/>
    <property type="match status" value="1"/>
</dbReference>
<dbReference type="EMBL" id="BAABGP010000008">
    <property type="protein sequence ID" value="GAA4483185.1"/>
    <property type="molecule type" value="Genomic_DNA"/>
</dbReference>
<organism evidence="3 4">
    <name type="scientific">Microbacterium panaciterrae</name>
    <dbReference type="NCBI Taxonomy" id="985759"/>
    <lineage>
        <taxon>Bacteria</taxon>
        <taxon>Bacillati</taxon>
        <taxon>Actinomycetota</taxon>
        <taxon>Actinomycetes</taxon>
        <taxon>Micrococcales</taxon>
        <taxon>Microbacteriaceae</taxon>
        <taxon>Microbacterium</taxon>
    </lineage>
</organism>
<dbReference type="PRINTS" id="PR00139">
    <property type="entry name" value="ASNGLNASE"/>
</dbReference>
<evidence type="ECO:0000259" key="2">
    <source>
        <dbReference type="Pfam" id="PF17763"/>
    </source>
</evidence>
<dbReference type="Gene3D" id="3.40.50.1170">
    <property type="entry name" value="L-asparaginase, N-terminal domain"/>
    <property type="match status" value="1"/>
</dbReference>
<dbReference type="Pfam" id="PF00710">
    <property type="entry name" value="Asparaginase"/>
    <property type="match status" value="1"/>
</dbReference>
<dbReference type="InterPro" id="IPR006034">
    <property type="entry name" value="Asparaginase/glutaminase-like"/>
</dbReference>
<dbReference type="Proteomes" id="UP001500731">
    <property type="component" value="Unassembled WGS sequence"/>
</dbReference>
<dbReference type="SUPFAM" id="SSF53774">
    <property type="entry name" value="Glutaminase/Asparaginase"/>
    <property type="match status" value="1"/>
</dbReference>
<feature type="domain" description="Asparaginase/glutaminase C-terminal" evidence="2">
    <location>
        <begin position="453"/>
        <end position="568"/>
    </location>
</feature>
<proteinExistence type="predicted"/>
<dbReference type="Gene3D" id="3.40.50.40">
    <property type="match status" value="1"/>
</dbReference>
<dbReference type="Gene3D" id="3.40.50.1860">
    <property type="match status" value="2"/>
</dbReference>
<dbReference type="SUPFAM" id="SSF53681">
    <property type="entry name" value="Aspartate/glutamate racemase"/>
    <property type="match status" value="2"/>
</dbReference>
<dbReference type="Pfam" id="PF01177">
    <property type="entry name" value="Asp_Glu_race"/>
    <property type="match status" value="1"/>
</dbReference>
<accession>A0ABP8PAP3</accession>
<feature type="domain" description="L-asparaginase N-terminal" evidence="1">
    <location>
        <begin position="253"/>
        <end position="423"/>
    </location>
</feature>
<evidence type="ECO:0000259" key="1">
    <source>
        <dbReference type="Pfam" id="PF00710"/>
    </source>
</evidence>
<dbReference type="InterPro" id="IPR027473">
    <property type="entry name" value="L-asparaginase_C"/>
</dbReference>
<dbReference type="SFLD" id="SFLDS00057">
    <property type="entry name" value="Glutaminase/Asparaginase"/>
    <property type="match status" value="1"/>
</dbReference>
<name>A0ABP8PAP3_9MICO</name>
<dbReference type="InterPro" id="IPR037152">
    <property type="entry name" value="L-asparaginase_N_sf"/>
</dbReference>
<dbReference type="PIRSF" id="PIRSF500176">
    <property type="entry name" value="L_ASNase"/>
    <property type="match status" value="1"/>
</dbReference>
<dbReference type="PROSITE" id="PS00924">
    <property type="entry name" value="ASP_GLU_RACEMASE_2"/>
    <property type="match status" value="1"/>
</dbReference>
<dbReference type="CDD" id="cd08963">
    <property type="entry name" value="L-asparaginase_I"/>
    <property type="match status" value="1"/>
</dbReference>
<dbReference type="InterPro" id="IPR015942">
    <property type="entry name" value="Asp/Glu/hydantoin_racemase"/>
</dbReference>
<dbReference type="InterPro" id="IPR027474">
    <property type="entry name" value="L-asparaginase_N"/>
</dbReference>
<dbReference type="SMART" id="SM00870">
    <property type="entry name" value="Asparaginase"/>
    <property type="match status" value="1"/>
</dbReference>
<dbReference type="PANTHER" id="PTHR11707">
    <property type="entry name" value="L-ASPARAGINASE"/>
    <property type="match status" value="1"/>
</dbReference>
<comment type="caution">
    <text evidence="3">The sequence shown here is derived from an EMBL/GenBank/DDBJ whole genome shotgun (WGS) entry which is preliminary data.</text>
</comment>
<dbReference type="InterPro" id="IPR040919">
    <property type="entry name" value="Asparaginase_C"/>
</dbReference>
<sequence>MSDGSGTIRHRIGIIAGSGPEAGIDMWRKVLEEHRALLGDRYRGDIDAPETVIVSLPELGYSMDLENEEDRVWIALRNAAERIAEQVDVYVIACNTLNYFADRLEALGLPAVLLTPAEAALTELRARGAASVALLGSRQTMDLGGWSSYARLSEHVAVELPEDQDRVHRLISEVKLAGGSTPEIEAEFARIRSRMHSDTVLLACTELPLLEGAAAQEESGAIDVSRLLARAAVRWHPSPPPERSVSGDATRPVAVLYTGGTFGMVPTEHGLAANPHLHAEVAGLVAGLDPGGPVVPWTYARSEPAIDSAEVSPATLGVLADRIRAVAAQDRARAVVVIHGTDSMAYSAAYVAFALADLEVPIVFTGAQRPFGTGGSDAPDNFAQAFGAASGRLATGVWIAFAGRILPAVRTTKRSSESLDAFIAHLGLAGSPSGVAPSMASALRGAVGRANPRIGLMKVSPGLSGRQLDAMLDDCPAGVVLECYGAGTAPMAAGELVGAVQRATARGSVVLAVTQCADGGVELGRYAVGSVLARAGALSAGDMTTEAALGKLGALARAGYVGDELRALLARNLIGEQHPAASAG</sequence>
<dbReference type="RefSeq" id="WP_345185607.1">
    <property type="nucleotide sequence ID" value="NZ_BAABGP010000008.1"/>
</dbReference>
<keyword evidence="4" id="KW-1185">Reference proteome</keyword>
<dbReference type="PROSITE" id="PS51732">
    <property type="entry name" value="ASN_GLN_ASE_3"/>
    <property type="match status" value="1"/>
</dbReference>
<evidence type="ECO:0000313" key="3">
    <source>
        <dbReference type="EMBL" id="GAA4483185.1"/>
    </source>
</evidence>
<dbReference type="InterPro" id="IPR041725">
    <property type="entry name" value="L-asparaginase_I"/>
</dbReference>
<dbReference type="PANTHER" id="PTHR11707:SF28">
    <property type="entry name" value="60 KDA LYSOPHOSPHOLIPASE"/>
    <property type="match status" value="1"/>
</dbReference>
<reference evidence="4" key="1">
    <citation type="journal article" date="2019" name="Int. J. Syst. Evol. Microbiol.">
        <title>The Global Catalogue of Microorganisms (GCM) 10K type strain sequencing project: providing services to taxonomists for standard genome sequencing and annotation.</title>
        <authorList>
            <consortium name="The Broad Institute Genomics Platform"/>
            <consortium name="The Broad Institute Genome Sequencing Center for Infectious Disease"/>
            <person name="Wu L."/>
            <person name="Ma J."/>
        </authorList>
    </citation>
    <scope>NUCLEOTIDE SEQUENCE [LARGE SCALE GENOMIC DNA]</scope>
    <source>
        <strain evidence="4">JCM 17839</strain>
    </source>
</reference>
<evidence type="ECO:0000313" key="4">
    <source>
        <dbReference type="Proteomes" id="UP001500731"/>
    </source>
</evidence>
<dbReference type="InterPro" id="IPR036152">
    <property type="entry name" value="Asp/glu_Ase-like_sf"/>
</dbReference>
<dbReference type="Pfam" id="PF17763">
    <property type="entry name" value="Asparaginase_C"/>
    <property type="match status" value="1"/>
</dbReference>
<dbReference type="InterPro" id="IPR033134">
    <property type="entry name" value="Asp/Glu_racemase_AS_2"/>
</dbReference>
<gene>
    <name evidence="3" type="ORF">GCM10023171_14280</name>
</gene>
<evidence type="ECO:0008006" key="5">
    <source>
        <dbReference type="Google" id="ProtNLM"/>
    </source>
</evidence>
<protein>
    <recommendedName>
        <fullName evidence="5">Aspartate racemase</fullName>
    </recommendedName>
</protein>